<gene>
    <name evidence="1" type="ORF">E2C01_017702</name>
</gene>
<dbReference type="EMBL" id="VSRR010001351">
    <property type="protein sequence ID" value="MPC24614.1"/>
    <property type="molecule type" value="Genomic_DNA"/>
</dbReference>
<dbReference type="AlphaFoldDB" id="A0A5B7DUI9"/>
<keyword evidence="2" id="KW-1185">Reference proteome</keyword>
<evidence type="ECO:0000313" key="2">
    <source>
        <dbReference type="Proteomes" id="UP000324222"/>
    </source>
</evidence>
<protein>
    <submittedName>
        <fullName evidence="1">Uncharacterized protein</fullName>
    </submittedName>
</protein>
<proteinExistence type="predicted"/>
<comment type="caution">
    <text evidence="1">The sequence shown here is derived from an EMBL/GenBank/DDBJ whole genome shotgun (WGS) entry which is preliminary data.</text>
</comment>
<organism evidence="1 2">
    <name type="scientific">Portunus trituberculatus</name>
    <name type="common">Swimming crab</name>
    <name type="synonym">Neptunus trituberculatus</name>
    <dbReference type="NCBI Taxonomy" id="210409"/>
    <lineage>
        <taxon>Eukaryota</taxon>
        <taxon>Metazoa</taxon>
        <taxon>Ecdysozoa</taxon>
        <taxon>Arthropoda</taxon>
        <taxon>Crustacea</taxon>
        <taxon>Multicrustacea</taxon>
        <taxon>Malacostraca</taxon>
        <taxon>Eumalacostraca</taxon>
        <taxon>Eucarida</taxon>
        <taxon>Decapoda</taxon>
        <taxon>Pleocyemata</taxon>
        <taxon>Brachyura</taxon>
        <taxon>Eubrachyura</taxon>
        <taxon>Portunoidea</taxon>
        <taxon>Portunidae</taxon>
        <taxon>Portuninae</taxon>
        <taxon>Portunus</taxon>
    </lineage>
</organism>
<name>A0A5B7DUI9_PORTR</name>
<dbReference type="Proteomes" id="UP000324222">
    <property type="component" value="Unassembled WGS sequence"/>
</dbReference>
<accession>A0A5B7DUI9</accession>
<sequence length="156" mass="16686">MASLVVEPQYNAKRGPERMQKRVVMIMFGPSHALTALDLILQPAGGLPLTGGEGGVEESACTISGVSVIPSSHKPPASVPRALRRGSQSIAVRLLFSSAMAEVWGGDGDRGYLWYVGMVKDRLTLEVTRSVGGKREGMRLVQLGHGRNIGVEMVTM</sequence>
<reference evidence="1 2" key="1">
    <citation type="submission" date="2019-05" db="EMBL/GenBank/DDBJ databases">
        <title>Another draft genome of Portunus trituberculatus and its Hox gene families provides insights of decapod evolution.</title>
        <authorList>
            <person name="Jeong J.-H."/>
            <person name="Song I."/>
            <person name="Kim S."/>
            <person name="Choi T."/>
            <person name="Kim D."/>
            <person name="Ryu S."/>
            <person name="Kim W."/>
        </authorList>
    </citation>
    <scope>NUCLEOTIDE SEQUENCE [LARGE SCALE GENOMIC DNA]</scope>
    <source>
        <tissue evidence="1">Muscle</tissue>
    </source>
</reference>
<evidence type="ECO:0000313" key="1">
    <source>
        <dbReference type="EMBL" id="MPC24614.1"/>
    </source>
</evidence>